<accession>A0A1U9V2T5</accession>
<name>A0A1U9V2T5_CUPNE</name>
<geneLocation type="plasmid" evidence="2">
    <name>penh92</name>
</geneLocation>
<keyword evidence="1" id="KW-0614">Plasmid</keyword>
<dbReference type="KEGG" id="cuh:BJN34_35890"/>
<sequence length="170" mass="18143">MPRQWCSLSPLSNCFLKATVLKPVIHGLVLLPGLAEALVEQTVKQPGFDRYKALLTGIYREVANVEFGSVKRAGSCASLLAECTTLQQTRNAIIHQGSLPPDSAGESGLAQAIATAVFGDIVTSIVAALGLKFVERGEIVPEAYGLILRRDGGGAADIREFFGETVDQRM</sequence>
<evidence type="ECO:0000313" key="2">
    <source>
        <dbReference type="Proteomes" id="UP000189627"/>
    </source>
</evidence>
<dbReference type="RefSeq" id="WP_078201675.1">
    <property type="nucleotide sequence ID" value="NZ_CP017759.1"/>
</dbReference>
<dbReference type="OrthoDB" id="9130315at2"/>
<dbReference type="EMBL" id="CP017759">
    <property type="protein sequence ID" value="AQV99260.1"/>
    <property type="molecule type" value="Genomic_DNA"/>
</dbReference>
<proteinExistence type="predicted"/>
<dbReference type="Proteomes" id="UP000189627">
    <property type="component" value="Plasmid pENH92"/>
</dbReference>
<gene>
    <name evidence="1" type="ORF">BJN34_35890</name>
</gene>
<protein>
    <submittedName>
        <fullName evidence="1">Uncharacterized protein</fullName>
    </submittedName>
</protein>
<reference evidence="2" key="1">
    <citation type="submission" date="2017-02" db="EMBL/GenBank/DDBJ databases">
        <title>Complete genome sequence of Cupriavidus necator strain NH9, a 3-chlorobenzoate degrader.</title>
        <authorList>
            <person name="Moriuchi R."/>
            <person name="Dohra H."/>
            <person name="Ogawa N."/>
        </authorList>
    </citation>
    <scope>NUCLEOTIDE SEQUENCE [LARGE SCALE GENOMIC DNA]</scope>
    <source>
        <strain evidence="2">NH9</strain>
        <plasmid evidence="2">penh92</plasmid>
    </source>
</reference>
<evidence type="ECO:0000313" key="1">
    <source>
        <dbReference type="EMBL" id="AQV99260.1"/>
    </source>
</evidence>
<dbReference type="AlphaFoldDB" id="A0A1U9V2T5"/>
<organism evidence="1 2">
    <name type="scientific">Cupriavidus necator</name>
    <name type="common">Alcaligenes eutrophus</name>
    <name type="synonym">Ralstonia eutropha</name>
    <dbReference type="NCBI Taxonomy" id="106590"/>
    <lineage>
        <taxon>Bacteria</taxon>
        <taxon>Pseudomonadati</taxon>
        <taxon>Pseudomonadota</taxon>
        <taxon>Betaproteobacteria</taxon>
        <taxon>Burkholderiales</taxon>
        <taxon>Burkholderiaceae</taxon>
        <taxon>Cupriavidus</taxon>
    </lineage>
</organism>